<keyword evidence="3" id="KW-1185">Reference proteome</keyword>
<sequence>MGTPTSPIDASRNRSPRVHDEVAAAGAVTVDGVELVSERLVLRPASESDLNFYFEMRNSPEILARADQEPKPRSLVERQLQGWIERWQEHGFGTWTIFDQDSDERLGRVELDPMGAGWAGISPGETEVGLIVHPAHWNQGIATEAAGLVASDCFTRAGVNHLVALTTSDNKASLRTLEKLGMRHRGQTQHESDPTTYEVYELARPAPRP</sequence>
<organism evidence="2 3">
    <name type="scientific">Fodinibacter luteus</name>
    <dbReference type="NCBI Taxonomy" id="552064"/>
    <lineage>
        <taxon>Bacteria</taxon>
        <taxon>Bacillati</taxon>
        <taxon>Actinomycetota</taxon>
        <taxon>Actinomycetes</taxon>
        <taxon>Micrococcales</taxon>
        <taxon>Intrasporangiaceae</taxon>
        <taxon>Fodinibacter (ex Wang et al. 2009)</taxon>
    </lineage>
</organism>
<dbReference type="RefSeq" id="WP_345201966.1">
    <property type="nucleotide sequence ID" value="NZ_BAABGM010000003.1"/>
</dbReference>
<evidence type="ECO:0000313" key="3">
    <source>
        <dbReference type="Proteomes" id="UP001500945"/>
    </source>
</evidence>
<proteinExistence type="predicted"/>
<dbReference type="InterPro" id="IPR000182">
    <property type="entry name" value="GNAT_dom"/>
</dbReference>
<dbReference type="PANTHER" id="PTHR43792:SF1">
    <property type="entry name" value="N-ACETYLTRANSFERASE DOMAIN-CONTAINING PROTEIN"/>
    <property type="match status" value="1"/>
</dbReference>
<dbReference type="Proteomes" id="UP001500945">
    <property type="component" value="Unassembled WGS sequence"/>
</dbReference>
<dbReference type="PANTHER" id="PTHR43792">
    <property type="entry name" value="GNAT FAMILY, PUTATIVE (AFU_ORTHOLOGUE AFUA_3G00765)-RELATED-RELATED"/>
    <property type="match status" value="1"/>
</dbReference>
<gene>
    <name evidence="2" type="ORF">GCM10023168_05290</name>
</gene>
<protein>
    <submittedName>
        <fullName evidence="2">GNAT family N-acetyltransferase</fullName>
    </submittedName>
</protein>
<dbReference type="EMBL" id="BAABGM010000003">
    <property type="protein sequence ID" value="GAA4398826.1"/>
    <property type="molecule type" value="Genomic_DNA"/>
</dbReference>
<dbReference type="InterPro" id="IPR016181">
    <property type="entry name" value="Acyl_CoA_acyltransferase"/>
</dbReference>
<dbReference type="SUPFAM" id="SSF55729">
    <property type="entry name" value="Acyl-CoA N-acyltransferases (Nat)"/>
    <property type="match status" value="1"/>
</dbReference>
<dbReference type="Gene3D" id="3.40.630.30">
    <property type="match status" value="1"/>
</dbReference>
<dbReference type="PROSITE" id="PS51186">
    <property type="entry name" value="GNAT"/>
    <property type="match status" value="1"/>
</dbReference>
<evidence type="ECO:0000259" key="1">
    <source>
        <dbReference type="PROSITE" id="PS51186"/>
    </source>
</evidence>
<dbReference type="Pfam" id="PF13302">
    <property type="entry name" value="Acetyltransf_3"/>
    <property type="match status" value="1"/>
</dbReference>
<dbReference type="InterPro" id="IPR051531">
    <property type="entry name" value="N-acetyltransferase"/>
</dbReference>
<evidence type="ECO:0000313" key="2">
    <source>
        <dbReference type="EMBL" id="GAA4398826.1"/>
    </source>
</evidence>
<feature type="domain" description="N-acetyltransferase" evidence="1">
    <location>
        <begin position="40"/>
        <end position="207"/>
    </location>
</feature>
<comment type="caution">
    <text evidence="2">The sequence shown here is derived from an EMBL/GenBank/DDBJ whole genome shotgun (WGS) entry which is preliminary data.</text>
</comment>
<accession>A0ABP8K0Q1</accession>
<reference evidence="3" key="1">
    <citation type="journal article" date="2019" name="Int. J. Syst. Evol. Microbiol.">
        <title>The Global Catalogue of Microorganisms (GCM) 10K type strain sequencing project: providing services to taxonomists for standard genome sequencing and annotation.</title>
        <authorList>
            <consortium name="The Broad Institute Genomics Platform"/>
            <consortium name="The Broad Institute Genome Sequencing Center for Infectious Disease"/>
            <person name="Wu L."/>
            <person name="Ma J."/>
        </authorList>
    </citation>
    <scope>NUCLEOTIDE SEQUENCE [LARGE SCALE GENOMIC DNA]</scope>
    <source>
        <strain evidence="3">JCM 17809</strain>
    </source>
</reference>
<name>A0ABP8K0Q1_9MICO</name>